<dbReference type="EMBL" id="JBBKAK010000002">
    <property type="protein sequence ID" value="MEJ8673061.1"/>
    <property type="molecule type" value="Genomic_DNA"/>
</dbReference>
<reference evidence="1 2" key="1">
    <citation type="submission" date="2024-03" db="EMBL/GenBank/DDBJ databases">
        <title>Novel Streptomyces species of biotechnological and ecological value are a feature of Machair soil.</title>
        <authorList>
            <person name="Prole J.R."/>
            <person name="Goodfellow M."/>
            <person name="Allenby N."/>
            <person name="Ward A.C."/>
        </authorList>
    </citation>
    <scope>NUCLEOTIDE SEQUENCE [LARGE SCALE GENOMIC DNA]</scope>
    <source>
        <strain evidence="1 2">MS1.AVA.1</strain>
    </source>
</reference>
<name>A0ABU8UXH1_9ACTN</name>
<organism evidence="1 2">
    <name type="scientific">Streptomyces machairae</name>
    <dbReference type="NCBI Taxonomy" id="3134109"/>
    <lineage>
        <taxon>Bacteria</taxon>
        <taxon>Bacillati</taxon>
        <taxon>Actinomycetota</taxon>
        <taxon>Actinomycetes</taxon>
        <taxon>Kitasatosporales</taxon>
        <taxon>Streptomycetaceae</taxon>
        <taxon>Streptomyces</taxon>
    </lineage>
</organism>
<protein>
    <submittedName>
        <fullName evidence="1">Uncharacterized protein</fullName>
    </submittedName>
</protein>
<evidence type="ECO:0000313" key="2">
    <source>
        <dbReference type="Proteomes" id="UP001376459"/>
    </source>
</evidence>
<accession>A0ABU8UXH1</accession>
<proteinExistence type="predicted"/>
<dbReference type="Proteomes" id="UP001376459">
    <property type="component" value="Unassembled WGS sequence"/>
</dbReference>
<gene>
    <name evidence="1" type="ORF">WKI71_45625</name>
</gene>
<keyword evidence="2" id="KW-1185">Reference proteome</keyword>
<evidence type="ECO:0000313" key="1">
    <source>
        <dbReference type="EMBL" id="MEJ8673061.1"/>
    </source>
</evidence>
<sequence>MTMPHHALEITLTRPLSAAALHRAARVLPLAANHDATCLMALMPAKTPSRALHRLRHRLEARLPIDVITTHYPGADHTVLLNVTFPSAVHAALKAQAQHAAQTPERFLELAVRRELAQHADQETDRLERAVRQLLAHTTPAYLLAAVGQALTRLPESPTP</sequence>
<comment type="caution">
    <text evidence="1">The sequence shown here is derived from an EMBL/GenBank/DDBJ whole genome shotgun (WGS) entry which is preliminary data.</text>
</comment>